<dbReference type="PANTHER" id="PTHR45436">
    <property type="entry name" value="SENSOR HISTIDINE KINASE YKOH"/>
    <property type="match status" value="1"/>
</dbReference>
<keyword evidence="16" id="KW-1185">Reference proteome</keyword>
<evidence type="ECO:0000256" key="10">
    <source>
        <dbReference type="ARBA" id="ARBA00022989"/>
    </source>
</evidence>
<name>A0A7X3K6C7_9BURK</name>
<evidence type="ECO:0000256" key="5">
    <source>
        <dbReference type="ARBA" id="ARBA00022679"/>
    </source>
</evidence>
<dbReference type="EMBL" id="WSES01000001">
    <property type="protein sequence ID" value="MVW58711.1"/>
    <property type="molecule type" value="Genomic_DNA"/>
</dbReference>
<dbReference type="CDD" id="cd00082">
    <property type="entry name" value="HisKA"/>
    <property type="match status" value="1"/>
</dbReference>
<dbReference type="InterPro" id="IPR013727">
    <property type="entry name" value="2CSK_N"/>
</dbReference>
<dbReference type="EC" id="2.7.13.3" evidence="3"/>
<dbReference type="RefSeq" id="WP_160406794.1">
    <property type="nucleotide sequence ID" value="NZ_WSES01000001.1"/>
</dbReference>
<keyword evidence="9" id="KW-0067">ATP-binding</keyword>
<dbReference type="PRINTS" id="PR00344">
    <property type="entry name" value="BCTRLSENSOR"/>
</dbReference>
<dbReference type="InterPro" id="IPR050428">
    <property type="entry name" value="TCS_sensor_his_kinase"/>
</dbReference>
<keyword evidence="4" id="KW-0597">Phosphoprotein</keyword>
<dbReference type="PROSITE" id="PS50109">
    <property type="entry name" value="HIS_KIN"/>
    <property type="match status" value="1"/>
</dbReference>
<dbReference type="SMART" id="SM00387">
    <property type="entry name" value="HATPase_c"/>
    <property type="match status" value="1"/>
</dbReference>
<dbReference type="InterPro" id="IPR005467">
    <property type="entry name" value="His_kinase_dom"/>
</dbReference>
<sequence>MSRGPSLQVRLLGLMFGVLAALWAATLALTLSDTRHELDELLDAHLAQSASLLLVQDADADEDVAAPDAPILHRYAPRVAFQVWRDGRLVLRSANAPALPFGPAARRDGFAFVDAPGARWRVFAAYDPARRRQVYVGERLDARGEILAAVLRGVSWPLALALPVLGLATWWTVRRGLAPLRRMGRTLAARRSDALDPVALDGMSAEMLPLAASLNGLLGRIADLLANERRFTADAAHELRTPVAAIRMQAQVAQAATDDATRAHALDGLLAGCDRAARLIDQLLTLARVESAQAPEMAGVELGGVTRGVMAELAPAALAKAQRLELDAQGTYVVRGNALLLAVLVRNLVDNAVRYAPPGAAIGVYLHREGDQVVLDVEDGGAGLADADLARLGERFYRVAGNGAAGSGLGWSIVRRIAAVHGARVAVRRSERLGGLAVAVTFG</sequence>
<dbReference type="InterPro" id="IPR003660">
    <property type="entry name" value="HAMP_dom"/>
</dbReference>
<evidence type="ECO:0000313" key="16">
    <source>
        <dbReference type="Proteomes" id="UP000443353"/>
    </source>
</evidence>
<evidence type="ECO:0000313" key="15">
    <source>
        <dbReference type="EMBL" id="MVW58711.1"/>
    </source>
</evidence>
<dbReference type="Gene3D" id="3.30.565.10">
    <property type="entry name" value="Histidine kinase-like ATPase, C-terminal domain"/>
    <property type="match status" value="1"/>
</dbReference>
<evidence type="ECO:0000256" key="9">
    <source>
        <dbReference type="ARBA" id="ARBA00022840"/>
    </source>
</evidence>
<feature type="domain" description="HAMP" evidence="14">
    <location>
        <begin position="174"/>
        <end position="226"/>
    </location>
</feature>
<dbReference type="GO" id="GO:0005524">
    <property type="term" value="F:ATP binding"/>
    <property type="evidence" value="ECO:0007669"/>
    <property type="project" value="UniProtKB-KW"/>
</dbReference>
<proteinExistence type="predicted"/>
<keyword evidence="6" id="KW-0812">Transmembrane</keyword>
<evidence type="ECO:0000256" key="4">
    <source>
        <dbReference type="ARBA" id="ARBA00022553"/>
    </source>
</evidence>
<dbReference type="Pfam" id="PF02518">
    <property type="entry name" value="HATPase_c"/>
    <property type="match status" value="1"/>
</dbReference>
<keyword evidence="11" id="KW-0902">Two-component regulatory system</keyword>
<keyword evidence="7" id="KW-0547">Nucleotide-binding</keyword>
<dbReference type="PANTHER" id="PTHR45436:SF14">
    <property type="entry name" value="SENSOR PROTEIN QSEC"/>
    <property type="match status" value="1"/>
</dbReference>
<evidence type="ECO:0000256" key="8">
    <source>
        <dbReference type="ARBA" id="ARBA00022777"/>
    </source>
</evidence>
<comment type="catalytic activity">
    <reaction evidence="1">
        <text>ATP + protein L-histidine = ADP + protein N-phospho-L-histidine.</text>
        <dbReference type="EC" id="2.7.13.3"/>
    </reaction>
</comment>
<dbReference type="InterPro" id="IPR036097">
    <property type="entry name" value="HisK_dim/P_sf"/>
</dbReference>
<dbReference type="Pfam" id="PF08521">
    <property type="entry name" value="2CSK_N"/>
    <property type="match status" value="1"/>
</dbReference>
<dbReference type="SUPFAM" id="SSF55874">
    <property type="entry name" value="ATPase domain of HSP90 chaperone/DNA topoisomerase II/histidine kinase"/>
    <property type="match status" value="1"/>
</dbReference>
<dbReference type="Pfam" id="PF00512">
    <property type="entry name" value="HisKA"/>
    <property type="match status" value="1"/>
</dbReference>
<evidence type="ECO:0000259" key="14">
    <source>
        <dbReference type="PROSITE" id="PS50885"/>
    </source>
</evidence>
<dbReference type="PROSITE" id="PS50885">
    <property type="entry name" value="HAMP"/>
    <property type="match status" value="1"/>
</dbReference>
<evidence type="ECO:0000256" key="2">
    <source>
        <dbReference type="ARBA" id="ARBA00004141"/>
    </source>
</evidence>
<dbReference type="SMART" id="SM00388">
    <property type="entry name" value="HisKA"/>
    <property type="match status" value="1"/>
</dbReference>
<evidence type="ECO:0000256" key="6">
    <source>
        <dbReference type="ARBA" id="ARBA00022692"/>
    </source>
</evidence>
<dbReference type="InterPro" id="IPR003594">
    <property type="entry name" value="HATPase_dom"/>
</dbReference>
<keyword evidence="5" id="KW-0808">Transferase</keyword>
<keyword evidence="12" id="KW-0472">Membrane</keyword>
<evidence type="ECO:0000256" key="3">
    <source>
        <dbReference type="ARBA" id="ARBA00012438"/>
    </source>
</evidence>
<dbReference type="SUPFAM" id="SSF47384">
    <property type="entry name" value="Homodimeric domain of signal transducing histidine kinase"/>
    <property type="match status" value="1"/>
</dbReference>
<keyword evidence="8 15" id="KW-0418">Kinase</keyword>
<keyword evidence="10" id="KW-1133">Transmembrane helix</keyword>
<protein>
    <recommendedName>
        <fullName evidence="3">histidine kinase</fullName>
        <ecNumber evidence="3">2.7.13.3</ecNumber>
    </recommendedName>
</protein>
<accession>A0A7X3K6C7</accession>
<dbReference type="Proteomes" id="UP000443353">
    <property type="component" value="Unassembled WGS sequence"/>
</dbReference>
<organism evidence="15 16">
    <name type="scientific">Massilia cellulosiltytica</name>
    <dbReference type="NCBI Taxonomy" id="2683234"/>
    <lineage>
        <taxon>Bacteria</taxon>
        <taxon>Pseudomonadati</taxon>
        <taxon>Pseudomonadota</taxon>
        <taxon>Betaproteobacteria</taxon>
        <taxon>Burkholderiales</taxon>
        <taxon>Oxalobacteraceae</taxon>
        <taxon>Telluria group</taxon>
        <taxon>Massilia</taxon>
    </lineage>
</organism>
<comment type="caution">
    <text evidence="15">The sequence shown here is derived from an EMBL/GenBank/DDBJ whole genome shotgun (WGS) entry which is preliminary data.</text>
</comment>
<dbReference type="GO" id="GO:0000155">
    <property type="term" value="F:phosphorelay sensor kinase activity"/>
    <property type="evidence" value="ECO:0007669"/>
    <property type="project" value="InterPro"/>
</dbReference>
<dbReference type="InterPro" id="IPR036890">
    <property type="entry name" value="HATPase_C_sf"/>
</dbReference>
<dbReference type="InterPro" id="IPR004358">
    <property type="entry name" value="Sig_transdc_His_kin-like_C"/>
</dbReference>
<reference evidence="15 16" key="1">
    <citation type="submission" date="2019-12" db="EMBL/GenBank/DDBJ databases">
        <authorList>
            <person name="Li C."/>
            <person name="Zhao J."/>
        </authorList>
    </citation>
    <scope>NUCLEOTIDE SEQUENCE [LARGE SCALE GENOMIC DNA]</scope>
    <source>
        <strain evidence="15 16">NEAU-DD11</strain>
    </source>
</reference>
<feature type="domain" description="Histidine kinase" evidence="13">
    <location>
        <begin position="234"/>
        <end position="443"/>
    </location>
</feature>
<gene>
    <name evidence="15" type="ORF">GPY61_02065</name>
</gene>
<evidence type="ECO:0000256" key="12">
    <source>
        <dbReference type="ARBA" id="ARBA00023136"/>
    </source>
</evidence>
<dbReference type="AlphaFoldDB" id="A0A7X3K6C7"/>
<dbReference type="GO" id="GO:0005886">
    <property type="term" value="C:plasma membrane"/>
    <property type="evidence" value="ECO:0007669"/>
    <property type="project" value="TreeGrafter"/>
</dbReference>
<comment type="subcellular location">
    <subcellularLocation>
        <location evidence="2">Membrane</location>
        <topology evidence="2">Multi-pass membrane protein</topology>
    </subcellularLocation>
</comment>
<dbReference type="InterPro" id="IPR003661">
    <property type="entry name" value="HisK_dim/P_dom"/>
</dbReference>
<evidence type="ECO:0000259" key="13">
    <source>
        <dbReference type="PROSITE" id="PS50109"/>
    </source>
</evidence>
<evidence type="ECO:0000256" key="7">
    <source>
        <dbReference type="ARBA" id="ARBA00022741"/>
    </source>
</evidence>
<evidence type="ECO:0000256" key="1">
    <source>
        <dbReference type="ARBA" id="ARBA00000085"/>
    </source>
</evidence>
<evidence type="ECO:0000256" key="11">
    <source>
        <dbReference type="ARBA" id="ARBA00023012"/>
    </source>
</evidence>
<dbReference type="Gene3D" id="1.10.287.130">
    <property type="match status" value="1"/>
</dbReference>